<dbReference type="AlphaFoldDB" id="Q892L8"/>
<keyword evidence="4" id="KW-0788">Thiol protease</keyword>
<accession>Q892L8</accession>
<dbReference type="STRING" id="212717.CTC_02078"/>
<gene>
    <name evidence="6" type="ordered locus">CTC_02078</name>
</gene>
<dbReference type="InterPro" id="IPR000064">
    <property type="entry name" value="NLP_P60_dom"/>
</dbReference>
<evidence type="ECO:0000256" key="3">
    <source>
        <dbReference type="ARBA" id="ARBA00022801"/>
    </source>
</evidence>
<evidence type="ECO:0000256" key="2">
    <source>
        <dbReference type="ARBA" id="ARBA00022670"/>
    </source>
</evidence>
<reference evidence="6 7" key="1">
    <citation type="journal article" date="2003" name="Proc. Natl. Acad. Sci. U.S.A.">
        <title>The genome sequence of Clostridium tetani, the causative agent of tetanus disease.</title>
        <authorList>
            <person name="Brueggemann H."/>
            <person name="Baumer S."/>
            <person name="Fricke W.F."/>
            <person name="Wiezer A."/>
            <person name="Liesegang H."/>
            <person name="Decker I."/>
            <person name="Herzberg C."/>
            <person name="Martinez-Arias R."/>
            <person name="Merkl R."/>
            <person name="Henne A."/>
            <person name="Gottschalk G."/>
        </authorList>
    </citation>
    <scope>NUCLEOTIDE SEQUENCE [LARGE SCALE GENOMIC DNA]</scope>
    <source>
        <strain evidence="7">Massachusetts / E88</strain>
    </source>
</reference>
<sequence length="202" mass="21895">MEKMNNKKTKNLLISMVMFCAILFGLNKVNIVKADAPIRTTNSLSKKVVTANVKTNKCIVVPKKDTGSLQSKNGDSLSRGSSRGVDLVSYSYQFMGKPYVWGASGPNSFDCSGFTAYVYKNFGVNLDHYTGSQYEEGKPVSKSELIPGDLIFFNTTSSISHVGIYVGGGQFIHASSGGGKVIVSDLSGSYYVSRYAGARRMF</sequence>
<keyword evidence="3" id="KW-0378">Hydrolase</keyword>
<keyword evidence="6" id="KW-0449">Lipoprotein</keyword>
<dbReference type="Pfam" id="PF00877">
    <property type="entry name" value="NLPC_P60"/>
    <property type="match status" value="1"/>
</dbReference>
<dbReference type="InterPro" id="IPR051202">
    <property type="entry name" value="Peptidase_C40"/>
</dbReference>
<organism evidence="6 7">
    <name type="scientific">Clostridium tetani (strain Massachusetts / E88)</name>
    <dbReference type="NCBI Taxonomy" id="212717"/>
    <lineage>
        <taxon>Bacteria</taxon>
        <taxon>Bacillati</taxon>
        <taxon>Bacillota</taxon>
        <taxon>Clostridia</taxon>
        <taxon>Eubacteriales</taxon>
        <taxon>Clostridiaceae</taxon>
        <taxon>Clostridium</taxon>
    </lineage>
</organism>
<evidence type="ECO:0000313" key="6">
    <source>
        <dbReference type="EMBL" id="AAO36577.1"/>
    </source>
</evidence>
<keyword evidence="2" id="KW-0645">Protease</keyword>
<dbReference type="Proteomes" id="UP000001412">
    <property type="component" value="Chromosome"/>
</dbReference>
<dbReference type="GO" id="GO:0008234">
    <property type="term" value="F:cysteine-type peptidase activity"/>
    <property type="evidence" value="ECO:0007669"/>
    <property type="project" value="UniProtKB-KW"/>
</dbReference>
<dbReference type="PANTHER" id="PTHR47053">
    <property type="entry name" value="MUREIN DD-ENDOPEPTIDASE MEPH-RELATED"/>
    <property type="match status" value="1"/>
</dbReference>
<name>Q892L8_CLOTE</name>
<evidence type="ECO:0000313" key="7">
    <source>
        <dbReference type="Proteomes" id="UP000001412"/>
    </source>
</evidence>
<evidence type="ECO:0000256" key="4">
    <source>
        <dbReference type="ARBA" id="ARBA00022807"/>
    </source>
</evidence>
<dbReference type="InterPro" id="IPR038765">
    <property type="entry name" value="Papain-like_cys_pep_sf"/>
</dbReference>
<feature type="domain" description="NlpC/P60" evidence="5">
    <location>
        <begin position="81"/>
        <end position="202"/>
    </location>
</feature>
<dbReference type="HOGENOM" id="CLU_016043_6_2_9"/>
<protein>
    <submittedName>
        <fullName evidence="6">Hypothetical lipoprotein</fullName>
    </submittedName>
</protein>
<dbReference type="EMBL" id="AE015927">
    <property type="protein sequence ID" value="AAO36577.1"/>
    <property type="molecule type" value="Genomic_DNA"/>
</dbReference>
<comment type="similarity">
    <text evidence="1">Belongs to the peptidase C40 family.</text>
</comment>
<dbReference type="GO" id="GO:0006508">
    <property type="term" value="P:proteolysis"/>
    <property type="evidence" value="ECO:0007669"/>
    <property type="project" value="UniProtKB-KW"/>
</dbReference>
<evidence type="ECO:0000256" key="1">
    <source>
        <dbReference type="ARBA" id="ARBA00007074"/>
    </source>
</evidence>
<keyword evidence="7" id="KW-1185">Reference proteome</keyword>
<dbReference type="SUPFAM" id="SSF54001">
    <property type="entry name" value="Cysteine proteinases"/>
    <property type="match status" value="1"/>
</dbReference>
<evidence type="ECO:0000259" key="5">
    <source>
        <dbReference type="PROSITE" id="PS51935"/>
    </source>
</evidence>
<dbReference type="PROSITE" id="PS51935">
    <property type="entry name" value="NLPC_P60"/>
    <property type="match status" value="1"/>
</dbReference>
<dbReference type="Gene3D" id="3.90.1720.10">
    <property type="entry name" value="endopeptidase domain like (from Nostoc punctiforme)"/>
    <property type="match status" value="1"/>
</dbReference>
<proteinExistence type="inferred from homology"/>
<dbReference type="KEGG" id="ctc:CTC_02078"/>
<dbReference type="PANTHER" id="PTHR47053:SF1">
    <property type="entry name" value="MUREIN DD-ENDOPEPTIDASE MEPH-RELATED"/>
    <property type="match status" value="1"/>
</dbReference>